<name>A0AC35TSA8_9BILA</name>
<evidence type="ECO:0000313" key="2">
    <source>
        <dbReference type="WBParaSite" id="RSKR_0000362300.1"/>
    </source>
</evidence>
<protein>
    <submittedName>
        <fullName evidence="2">Dus domain-containing protein</fullName>
    </submittedName>
</protein>
<dbReference type="WBParaSite" id="RSKR_0000362300.1">
    <property type="protein sequence ID" value="RSKR_0000362300.1"/>
    <property type="gene ID" value="RSKR_0000362300"/>
</dbReference>
<dbReference type="Proteomes" id="UP000095286">
    <property type="component" value="Unplaced"/>
</dbReference>
<accession>A0AC35TSA8</accession>
<reference evidence="2" key="1">
    <citation type="submission" date="2016-11" db="UniProtKB">
        <authorList>
            <consortium name="WormBaseParasite"/>
        </authorList>
    </citation>
    <scope>IDENTIFICATION</scope>
    <source>
        <strain evidence="2">KR3021</strain>
    </source>
</reference>
<sequence length="580" mass="66091">MDPQTIRGPGEAPVAPQFIVDFMDTELPDYVRKRLDEESEDRTKIHGSNNDEEHPVPTKKAKGGMNKGRRKEMNKAKAGMLSKAPRLCCAVIIALKNKTYGTEESTVSKCKYGDKCTAFHSLEEYQKVRPEDIGQSCYNYDTKGVCQYNVGCRFHKAHTETNGTQKVDQSRLEAFLAEEKPRFDFNNDLKQALSKRTYDFKESNQIVKKFEETHLVGAMEREKAKLKASELKGTYLAPLTTVGNLPFRRLCVSLGCQITCGEMAVATNLLKGVAGEWSLIKRHKTEKIFGVQIAGGYPDTMASAAQLIREKADVDFIDINMGCPIDLINEKGGGCTLPTRWNKLSATVDCMKSVLPDIPLTIKVRTGWKEGENSIHKILARLRDYSCPDLITLHPRSKEQRYTKLADWNYVDTVAETINKACPFWVCGDVASWTDYYERLETKPISGVMISRGALVKPWLFKEIAEKRHWDISSSERLEYVRDFVNYGLEHWGSDDSGVETTRRFLLEWLSFAYRYIPVGMLEVVPQKLNERPPYLKCRNEMEHLLSSPRSKDWVKISEMYLGPVPIDFVFVPKHRANSY</sequence>
<proteinExistence type="predicted"/>
<organism evidence="1 2">
    <name type="scientific">Rhabditophanes sp. KR3021</name>
    <dbReference type="NCBI Taxonomy" id="114890"/>
    <lineage>
        <taxon>Eukaryota</taxon>
        <taxon>Metazoa</taxon>
        <taxon>Ecdysozoa</taxon>
        <taxon>Nematoda</taxon>
        <taxon>Chromadorea</taxon>
        <taxon>Rhabditida</taxon>
        <taxon>Tylenchina</taxon>
        <taxon>Panagrolaimomorpha</taxon>
        <taxon>Strongyloidoidea</taxon>
        <taxon>Alloionematidae</taxon>
        <taxon>Rhabditophanes</taxon>
    </lineage>
</organism>
<evidence type="ECO:0000313" key="1">
    <source>
        <dbReference type="Proteomes" id="UP000095286"/>
    </source>
</evidence>